<dbReference type="STRING" id="1120976.SAMN03080606_00679"/>
<dbReference type="OrthoDB" id="9905308at2"/>
<protein>
    <submittedName>
        <fullName evidence="1">Uncharacterized protein</fullName>
    </submittedName>
</protein>
<reference evidence="1 2" key="1">
    <citation type="submission" date="2016-10" db="EMBL/GenBank/DDBJ databases">
        <authorList>
            <person name="de Groot N.N."/>
        </authorList>
    </citation>
    <scope>NUCLEOTIDE SEQUENCE [LARGE SCALE GENOMIC DNA]</scope>
    <source>
        <strain evidence="1 2">DSM 18978</strain>
    </source>
</reference>
<accession>A0A1G5CJE1</accession>
<dbReference type="AlphaFoldDB" id="A0A1G5CJE1"/>
<evidence type="ECO:0000313" key="1">
    <source>
        <dbReference type="EMBL" id="SCY02444.1"/>
    </source>
</evidence>
<organism evidence="1 2">
    <name type="scientific">Alkaliphilus peptidifermentans DSM 18978</name>
    <dbReference type="NCBI Taxonomy" id="1120976"/>
    <lineage>
        <taxon>Bacteria</taxon>
        <taxon>Bacillati</taxon>
        <taxon>Bacillota</taxon>
        <taxon>Clostridia</taxon>
        <taxon>Peptostreptococcales</taxon>
        <taxon>Natronincolaceae</taxon>
        <taxon>Alkaliphilus</taxon>
    </lineage>
</organism>
<evidence type="ECO:0000313" key="2">
    <source>
        <dbReference type="Proteomes" id="UP000198636"/>
    </source>
</evidence>
<dbReference type="RefSeq" id="WP_091539957.1">
    <property type="nucleotide sequence ID" value="NZ_FMUS01000003.1"/>
</dbReference>
<dbReference type="EMBL" id="FMUS01000003">
    <property type="protein sequence ID" value="SCY02444.1"/>
    <property type="molecule type" value="Genomic_DNA"/>
</dbReference>
<sequence length="124" mass="15082">MAENMNDSNILEDIYVFKVYYPKERKINYNDFTCLEIMRKIIKDKKDVKLEAMHKALLQIIKEEHYQLVYYDGHIPEFTRYLYEVIVNTVDIDPASHKFHMFLCDLIYWTKEYFHIMEAVEATN</sequence>
<keyword evidence="2" id="KW-1185">Reference proteome</keyword>
<dbReference type="Proteomes" id="UP000198636">
    <property type="component" value="Unassembled WGS sequence"/>
</dbReference>
<proteinExistence type="predicted"/>
<name>A0A1G5CJE1_9FIRM</name>
<gene>
    <name evidence="1" type="ORF">SAMN03080606_00679</name>
</gene>